<dbReference type="EMBL" id="CP036349">
    <property type="protein sequence ID" value="QDV71946.1"/>
    <property type="molecule type" value="Genomic_DNA"/>
</dbReference>
<dbReference type="PROSITE" id="PS00018">
    <property type="entry name" value="EF_HAND_1"/>
    <property type="match status" value="1"/>
</dbReference>
<evidence type="ECO:0000313" key="2">
    <source>
        <dbReference type="EMBL" id="QDV71946.1"/>
    </source>
</evidence>
<evidence type="ECO:0000313" key="3">
    <source>
        <dbReference type="Proteomes" id="UP000316426"/>
    </source>
</evidence>
<dbReference type="AlphaFoldDB" id="A0A518K2A5"/>
<keyword evidence="3" id="KW-1185">Reference proteome</keyword>
<dbReference type="InterPro" id="IPR036439">
    <property type="entry name" value="Dockerin_dom_sf"/>
</dbReference>
<dbReference type="RefSeq" id="WP_145105352.1">
    <property type="nucleotide sequence ID" value="NZ_CP036349.1"/>
</dbReference>
<dbReference type="KEGG" id="bmei:Spa11_01150"/>
<dbReference type="Proteomes" id="UP000316426">
    <property type="component" value="Chromosome"/>
</dbReference>
<dbReference type="InterPro" id="IPR018247">
    <property type="entry name" value="EF_Hand_1_Ca_BS"/>
</dbReference>
<name>A0A518K2A5_9BACT</name>
<reference evidence="2 3" key="1">
    <citation type="submission" date="2019-02" db="EMBL/GenBank/DDBJ databases">
        <title>Deep-cultivation of Planctomycetes and their phenomic and genomic characterization uncovers novel biology.</title>
        <authorList>
            <person name="Wiegand S."/>
            <person name="Jogler M."/>
            <person name="Boedeker C."/>
            <person name="Pinto D."/>
            <person name="Vollmers J."/>
            <person name="Rivas-Marin E."/>
            <person name="Kohn T."/>
            <person name="Peeters S.H."/>
            <person name="Heuer A."/>
            <person name="Rast P."/>
            <person name="Oberbeckmann S."/>
            <person name="Bunk B."/>
            <person name="Jeske O."/>
            <person name="Meyerdierks A."/>
            <person name="Storesund J.E."/>
            <person name="Kallscheuer N."/>
            <person name="Luecker S."/>
            <person name="Lage O.M."/>
            <person name="Pohl T."/>
            <person name="Merkel B.J."/>
            <person name="Hornburger P."/>
            <person name="Mueller R.-W."/>
            <person name="Bruemmer F."/>
            <person name="Labrenz M."/>
            <person name="Spormann A.M."/>
            <person name="Op den Camp H."/>
            <person name="Overmann J."/>
            <person name="Amann R."/>
            <person name="Jetten M.S.M."/>
            <person name="Mascher T."/>
            <person name="Medema M.H."/>
            <person name="Devos D.P."/>
            <person name="Kaster A.-K."/>
            <person name="Ovreas L."/>
            <person name="Rohde M."/>
            <person name="Galperin M.Y."/>
            <person name="Jogler C."/>
        </authorList>
    </citation>
    <scope>NUCLEOTIDE SEQUENCE [LARGE SCALE GENOMIC DNA]</scope>
    <source>
        <strain evidence="2 3">Spa11</strain>
    </source>
</reference>
<dbReference type="GO" id="GO:0000272">
    <property type="term" value="P:polysaccharide catabolic process"/>
    <property type="evidence" value="ECO:0007669"/>
    <property type="project" value="InterPro"/>
</dbReference>
<feature type="signal peptide" evidence="1">
    <location>
        <begin position="1"/>
        <end position="25"/>
    </location>
</feature>
<sequence length="893" mass="93034" precursor="true">MNKLWLRLCCVLVVAAVVRGYPVEAVVLVSDDFSSTSSGVGWEVGNAWEGLVDGAVSSNPTGAANVQSFRNFATPLDASNGLTYIRITYTQAIPGTGASWGGLAFFEGVEGTPGDETFFFGNPEAAFNNYGIDAKVPDAIYDSRFAVDTEAHTLIAAIDTTGIDHTYKIWVDNFNESVPSASGVIVGGGPIDAAWGTMRLASSDPNTDLYDDLTIATSSSDVGLVNIDATLTIDRATGATTLSSATPLMGLIGYTLTSSAGAFESETWTTVATNYDAPSNGGDGSVDPDDSWTVSSSTAARLAETISAMTPGDGGVVGATPIDLGQLWSRSPFEDVVGTLILDDNGEPLPVNVNVVYQGAPIAQGDLNGDGAINQADWTLFKSGQGVVDGELSPLQAYRMGDMNGDFDHDLSDYGLFVDAYEGLNGAGSFAAMLHAIPEPGSLLIVGVAACALMLRPIRARSVATAFCVAATLCLGASSAQAIVFASDDFSAEGSGTGWAAGDTWGNVVGGVADTQVLNGAFRDFATPLEPYLSDKFYIAFDYQTTAGNQWGGLAFFEGSTGTGAETLFIGDPGQYSAYGLDMKQGQTLPATGGEGVPIDTASHRLILEIDWDDDGVAPFDDKYSFWVDTINPQSPTHSATIQNSPIGAGWQSLRLQSAGGGEFFKVDNLIITDEAALVFSAQLDLLVDKATGEVTLRNPTNNAIDLSAYSIESGAGMLNAGAPAGDYNGDLRVDAADYTVWRDGLGTTFTQADYDVWSENYGAAGAAGSWESFADQGLAGFPQGDGSGNGWEEGANPGNNELEEYYLTGESTVTAGASISLGVAYLGGAIGDEDLTFRYRSGGELKLGSVTYVNSAVGISVPEPQAMLLGLLASIAVVTRRANRSDSPRRTR</sequence>
<evidence type="ECO:0000256" key="1">
    <source>
        <dbReference type="SAM" id="SignalP"/>
    </source>
</evidence>
<proteinExistence type="predicted"/>
<keyword evidence="1" id="KW-0732">Signal</keyword>
<feature type="chain" id="PRO_5022069276" description="PEP-CTERM protein-sorting domain-containing protein" evidence="1">
    <location>
        <begin position="26"/>
        <end position="893"/>
    </location>
</feature>
<dbReference type="SUPFAM" id="SSF63446">
    <property type="entry name" value="Type I dockerin domain"/>
    <property type="match status" value="1"/>
</dbReference>
<evidence type="ECO:0008006" key="4">
    <source>
        <dbReference type="Google" id="ProtNLM"/>
    </source>
</evidence>
<accession>A0A518K2A5</accession>
<gene>
    <name evidence="2" type="ORF">Spa11_01150</name>
</gene>
<protein>
    <recommendedName>
        <fullName evidence="4">PEP-CTERM protein-sorting domain-containing protein</fullName>
    </recommendedName>
</protein>
<organism evidence="2 3">
    <name type="scientific">Botrimarina mediterranea</name>
    <dbReference type="NCBI Taxonomy" id="2528022"/>
    <lineage>
        <taxon>Bacteria</taxon>
        <taxon>Pseudomonadati</taxon>
        <taxon>Planctomycetota</taxon>
        <taxon>Planctomycetia</taxon>
        <taxon>Pirellulales</taxon>
        <taxon>Lacipirellulaceae</taxon>
        <taxon>Botrimarina</taxon>
    </lineage>
</organism>